<dbReference type="InterPro" id="IPR029063">
    <property type="entry name" value="SAM-dependent_MTases_sf"/>
</dbReference>
<evidence type="ECO:0000313" key="4">
    <source>
        <dbReference type="EMBL" id="AUV82059.1"/>
    </source>
</evidence>
<keyword evidence="2 4" id="KW-0808">Transferase</keyword>
<keyword evidence="1 4" id="KW-0489">Methyltransferase</keyword>
<dbReference type="PANTHER" id="PTHR43861:SF1">
    <property type="entry name" value="TRANS-ACONITATE 2-METHYLTRANSFERASE"/>
    <property type="match status" value="1"/>
</dbReference>
<dbReference type="CDD" id="cd02440">
    <property type="entry name" value="AdoMet_MTases"/>
    <property type="match status" value="1"/>
</dbReference>
<name>A0A2I8VLU9_9EURY</name>
<dbReference type="KEGG" id="srub:C2R22_10700"/>
<accession>A0A2I8VLU9</accession>
<dbReference type="Gene3D" id="3.40.50.150">
    <property type="entry name" value="Vaccinia Virus protein VP39"/>
    <property type="match status" value="1"/>
</dbReference>
<dbReference type="GeneID" id="35592565"/>
<dbReference type="OrthoDB" id="11691at2157"/>
<dbReference type="InterPro" id="IPR041698">
    <property type="entry name" value="Methyltransf_25"/>
</dbReference>
<keyword evidence="5" id="KW-1185">Reference proteome</keyword>
<feature type="domain" description="Methyltransferase" evidence="3">
    <location>
        <begin position="44"/>
        <end position="140"/>
    </location>
</feature>
<reference evidence="4 5" key="1">
    <citation type="submission" date="2018-01" db="EMBL/GenBank/DDBJ databases">
        <title>Complete genome sequence of Salinigranum rubrum GX10T, an extremely halophilic archaeon isolated from a marine solar saltern.</title>
        <authorList>
            <person name="Han S."/>
        </authorList>
    </citation>
    <scope>NUCLEOTIDE SEQUENCE [LARGE SCALE GENOMIC DNA]</scope>
    <source>
        <strain evidence="4 5">GX10</strain>
    </source>
</reference>
<sequence>MPNHEESETREEWNAADYDDQCAFVYEYGESVTELLDVDAGATVLDLGCGTGHLSRELVDRGASVVGVDNSREMVARARDRYGDVEGLRFVHGDARSLVDAVGTDDPFDAVFSNAALHWIPGPDHDAVLDGVARLLRPGGAFVAELGGRGNVGSIVEAVGRELDARGYEAENPWYFPSVGEYAPRLESHGFEVRDAHLFDRPTTLDGGATGLRDWLAMFGDGLLAPLPEDALDAVVEAVEDRLEAEYYQEESWVVDYRRLRFRAVRV</sequence>
<gene>
    <name evidence="4" type="ORF">C2R22_10700</name>
</gene>
<dbReference type="AlphaFoldDB" id="A0A2I8VLU9"/>
<evidence type="ECO:0000313" key="5">
    <source>
        <dbReference type="Proteomes" id="UP000236584"/>
    </source>
</evidence>
<dbReference type="GO" id="GO:0032259">
    <property type="term" value="P:methylation"/>
    <property type="evidence" value="ECO:0007669"/>
    <property type="project" value="UniProtKB-KW"/>
</dbReference>
<dbReference type="Proteomes" id="UP000236584">
    <property type="component" value="Chromosome"/>
</dbReference>
<dbReference type="Pfam" id="PF13649">
    <property type="entry name" value="Methyltransf_25"/>
    <property type="match status" value="1"/>
</dbReference>
<proteinExistence type="predicted"/>
<protein>
    <submittedName>
        <fullName evidence="4">SAM-dependent methyltransferase</fullName>
    </submittedName>
</protein>
<dbReference type="EMBL" id="CP026309">
    <property type="protein sequence ID" value="AUV82059.1"/>
    <property type="molecule type" value="Genomic_DNA"/>
</dbReference>
<dbReference type="GO" id="GO:0008168">
    <property type="term" value="F:methyltransferase activity"/>
    <property type="evidence" value="ECO:0007669"/>
    <property type="project" value="UniProtKB-KW"/>
</dbReference>
<dbReference type="SUPFAM" id="SSF53335">
    <property type="entry name" value="S-adenosyl-L-methionine-dependent methyltransferases"/>
    <property type="match status" value="1"/>
</dbReference>
<evidence type="ECO:0000256" key="1">
    <source>
        <dbReference type="ARBA" id="ARBA00022603"/>
    </source>
</evidence>
<organism evidence="4 5">
    <name type="scientific">Salinigranum rubrum</name>
    <dbReference type="NCBI Taxonomy" id="755307"/>
    <lineage>
        <taxon>Archaea</taxon>
        <taxon>Methanobacteriati</taxon>
        <taxon>Methanobacteriota</taxon>
        <taxon>Stenosarchaea group</taxon>
        <taxon>Halobacteria</taxon>
        <taxon>Halobacteriales</taxon>
        <taxon>Haloferacaceae</taxon>
        <taxon>Salinigranum</taxon>
    </lineage>
</organism>
<evidence type="ECO:0000259" key="3">
    <source>
        <dbReference type="Pfam" id="PF13649"/>
    </source>
</evidence>
<dbReference type="PANTHER" id="PTHR43861">
    <property type="entry name" value="TRANS-ACONITATE 2-METHYLTRANSFERASE-RELATED"/>
    <property type="match status" value="1"/>
</dbReference>
<evidence type="ECO:0000256" key="2">
    <source>
        <dbReference type="ARBA" id="ARBA00022679"/>
    </source>
</evidence>
<dbReference type="RefSeq" id="WP_103425748.1">
    <property type="nucleotide sequence ID" value="NZ_CP026309.1"/>
</dbReference>